<reference evidence="2" key="1">
    <citation type="journal article" date="2020" name="Nature">
        <title>Giant virus diversity and host interactions through global metagenomics.</title>
        <authorList>
            <person name="Schulz F."/>
            <person name="Roux S."/>
            <person name="Paez-Espino D."/>
            <person name="Jungbluth S."/>
            <person name="Walsh D.A."/>
            <person name="Denef V.J."/>
            <person name="McMahon K.D."/>
            <person name="Konstantinidis K.T."/>
            <person name="Eloe-Fadrosh E.A."/>
            <person name="Kyrpides N.C."/>
            <person name="Woyke T."/>
        </authorList>
    </citation>
    <scope>NUCLEOTIDE SEQUENCE</scope>
    <source>
        <strain evidence="2">GVMAG-M-3300018416-26</strain>
    </source>
</reference>
<proteinExistence type="predicted"/>
<organism evidence="2">
    <name type="scientific">viral metagenome</name>
    <dbReference type="NCBI Taxonomy" id="1070528"/>
    <lineage>
        <taxon>unclassified sequences</taxon>
        <taxon>metagenomes</taxon>
        <taxon>organismal metagenomes</taxon>
    </lineage>
</organism>
<dbReference type="Pfam" id="PF13920">
    <property type="entry name" value="zf-C3HC4_3"/>
    <property type="match status" value="1"/>
</dbReference>
<dbReference type="Gene3D" id="3.30.40.10">
    <property type="entry name" value="Zinc/RING finger domain, C3HC4 (zinc finger)"/>
    <property type="match status" value="1"/>
</dbReference>
<evidence type="ECO:0000259" key="1">
    <source>
        <dbReference type="PROSITE" id="PS50089"/>
    </source>
</evidence>
<dbReference type="AlphaFoldDB" id="A0A6C0BS31"/>
<protein>
    <recommendedName>
        <fullName evidence="1">RING-type domain-containing protein</fullName>
    </recommendedName>
</protein>
<dbReference type="InterPro" id="IPR001841">
    <property type="entry name" value="Znf_RING"/>
</dbReference>
<dbReference type="PROSITE" id="PS50089">
    <property type="entry name" value="ZF_RING_2"/>
    <property type="match status" value="1"/>
</dbReference>
<accession>A0A6C0BS31</accession>
<dbReference type="EMBL" id="MN739216">
    <property type="protein sequence ID" value="QHS94083.1"/>
    <property type="molecule type" value="Genomic_DNA"/>
</dbReference>
<dbReference type="SUPFAM" id="SSF57850">
    <property type="entry name" value="RING/U-box"/>
    <property type="match status" value="1"/>
</dbReference>
<dbReference type="InterPro" id="IPR013083">
    <property type="entry name" value="Znf_RING/FYVE/PHD"/>
</dbReference>
<sequence length="220" mass="25926">MNNHETFDNTFDFSLIDFIKTSNDSNLCTDVCNNNLEHDTYLQKINQDISDAIDIYNTELLKITNINEKMDILNRKYTKMKSYLNEFKSNIQEFKDFFYKTLNNDNKDEEEYTNIIGQNINSIHTQIDTCQTNIDELVKKLLKNQYTDYNSSCVKVKSLNNIFRLIRFNQNICPICMKEESTHFTVPCGHLYCLNCSKKLTITCFICRQNILKTTPLFFS</sequence>
<evidence type="ECO:0000313" key="2">
    <source>
        <dbReference type="EMBL" id="QHS94083.1"/>
    </source>
</evidence>
<feature type="domain" description="RING-type" evidence="1">
    <location>
        <begin position="173"/>
        <end position="208"/>
    </location>
</feature>
<name>A0A6C0BS31_9ZZZZ</name>